<dbReference type="PROSITE" id="PS50994">
    <property type="entry name" value="INTEGRASE"/>
    <property type="match status" value="1"/>
</dbReference>
<dbReference type="PANTHER" id="PTHR37984:SF5">
    <property type="entry name" value="PROTEIN NYNRIN-LIKE"/>
    <property type="match status" value="1"/>
</dbReference>
<dbReference type="FunFam" id="3.30.70.270:FF:000020">
    <property type="entry name" value="Transposon Tf2-6 polyprotein-like Protein"/>
    <property type="match status" value="1"/>
</dbReference>
<comment type="caution">
    <text evidence="3">The sequence shown here is derived from an EMBL/GenBank/DDBJ whole genome shotgun (WGS) entry which is preliminary data.</text>
</comment>
<dbReference type="SUPFAM" id="SSF53098">
    <property type="entry name" value="Ribonuclease H-like"/>
    <property type="match status" value="1"/>
</dbReference>
<keyword evidence="1" id="KW-0511">Multifunctional enzyme</keyword>
<dbReference type="InterPro" id="IPR036397">
    <property type="entry name" value="RNaseH_sf"/>
</dbReference>
<sequence length="591" mass="68489">MSFGLCNAPATFQRCMLSIFSDMIEKSMEVFMDDFSVFGKTFDDCLDHLDAALQRCVDTNLVLNWEKCHFMVTEGIVLGHKISKKGIEVDRAKVEVISKLPPPVNVKGVRSFLGHAGFYRRFMKDFSKTSKPLCNLLIKDVAFKFNDECLEAFNTLKKGLVTAPVIVAPDWNLPFELMCDASDYAVGAVLGQHHDKFFHAIYYASKVMNEHQVNYATTEKELLAVVFALNKFRSYLVGSKEFDLEIKDKKGVENVVADHLSRLKNPEATKKERSIAEEFPDEQLLRVSQRPWFADMANFKAVRVVPKEYKWHQRKIFLQEAKSYWWDDPFLYKEGSDGIMRRCVDEDEARRIVWHCHSSDYGGHHNGRRTTLKILNSGFWWPMIYQDYEQFVKRCDKYQRVGNISKRDEMPQQGIMEIEPFDCWGIDFMGPFPISDNKTYILVCVDYVTKWVEAQACVANDAQMVISFLKKNIFARYGTPRILISDGGTHFLNKYLEKCLIHYGVKHKVSTPYHPQTCGQVEVSNRQLKQILEKTVASTRKDWAKKLDDALWAYWTAYKTNIGTTPYQLVYGKSCHLPVEFEYKALWQPKC</sequence>
<dbReference type="InterPro" id="IPR000477">
    <property type="entry name" value="RT_dom"/>
</dbReference>
<dbReference type="InterPro" id="IPR012337">
    <property type="entry name" value="RNaseH-like_sf"/>
</dbReference>
<dbReference type="Proteomes" id="UP000265520">
    <property type="component" value="Unassembled WGS sequence"/>
</dbReference>
<dbReference type="GO" id="GO:0003824">
    <property type="term" value="F:catalytic activity"/>
    <property type="evidence" value="ECO:0007669"/>
    <property type="project" value="UniProtKB-KW"/>
</dbReference>
<name>A0A392M076_9FABA</name>
<gene>
    <name evidence="3" type="ORF">A2U01_0001475</name>
</gene>
<dbReference type="InterPro" id="IPR041577">
    <property type="entry name" value="RT_RNaseH_2"/>
</dbReference>
<reference evidence="3 4" key="1">
    <citation type="journal article" date="2018" name="Front. Plant Sci.">
        <title>Red Clover (Trifolium pratense) and Zigzag Clover (T. medium) - A Picture of Genomic Similarities and Differences.</title>
        <authorList>
            <person name="Dluhosova J."/>
            <person name="Istvanek J."/>
            <person name="Nedelnik J."/>
            <person name="Repkova J."/>
        </authorList>
    </citation>
    <scope>NUCLEOTIDE SEQUENCE [LARGE SCALE GENOMIC DNA]</scope>
    <source>
        <strain evidence="4">cv. 10/8</strain>
        <tissue evidence="3">Leaf</tissue>
    </source>
</reference>
<dbReference type="InterPro" id="IPR043128">
    <property type="entry name" value="Rev_trsase/Diguanyl_cyclase"/>
</dbReference>
<dbReference type="PANTHER" id="PTHR37984">
    <property type="entry name" value="PROTEIN CBG26694"/>
    <property type="match status" value="1"/>
</dbReference>
<dbReference type="Pfam" id="PF17921">
    <property type="entry name" value="Integrase_H2C2"/>
    <property type="match status" value="1"/>
</dbReference>
<protein>
    <recommendedName>
        <fullName evidence="2">Integrase catalytic domain-containing protein</fullName>
    </recommendedName>
</protein>
<keyword evidence="4" id="KW-1185">Reference proteome</keyword>
<feature type="domain" description="Integrase catalytic" evidence="2">
    <location>
        <begin position="416"/>
        <end position="574"/>
    </location>
</feature>
<dbReference type="CDD" id="cd09274">
    <property type="entry name" value="RNase_HI_RT_Ty3"/>
    <property type="match status" value="1"/>
</dbReference>
<dbReference type="Gene3D" id="3.30.70.270">
    <property type="match status" value="2"/>
</dbReference>
<dbReference type="GO" id="GO:0015074">
    <property type="term" value="P:DNA integration"/>
    <property type="evidence" value="ECO:0007669"/>
    <property type="project" value="InterPro"/>
</dbReference>
<dbReference type="Gene3D" id="3.30.420.10">
    <property type="entry name" value="Ribonuclease H-like superfamily/Ribonuclease H"/>
    <property type="match status" value="1"/>
</dbReference>
<dbReference type="SUPFAM" id="SSF56672">
    <property type="entry name" value="DNA/RNA polymerases"/>
    <property type="match status" value="1"/>
</dbReference>
<dbReference type="Pfam" id="PF00078">
    <property type="entry name" value="RVT_1"/>
    <property type="match status" value="1"/>
</dbReference>
<accession>A0A392M076</accession>
<evidence type="ECO:0000313" key="3">
    <source>
        <dbReference type="EMBL" id="MCH80702.1"/>
    </source>
</evidence>
<evidence type="ECO:0000313" key="4">
    <source>
        <dbReference type="Proteomes" id="UP000265520"/>
    </source>
</evidence>
<dbReference type="Pfam" id="PF00665">
    <property type="entry name" value="rve"/>
    <property type="match status" value="1"/>
</dbReference>
<dbReference type="Pfam" id="PF17919">
    <property type="entry name" value="RT_RNaseH_2"/>
    <property type="match status" value="1"/>
</dbReference>
<dbReference type="AlphaFoldDB" id="A0A392M076"/>
<dbReference type="InterPro" id="IPR001584">
    <property type="entry name" value="Integrase_cat-core"/>
</dbReference>
<proteinExistence type="predicted"/>
<dbReference type="InterPro" id="IPR050951">
    <property type="entry name" value="Retrovirus_Pol_polyprotein"/>
</dbReference>
<dbReference type="Gene3D" id="1.10.340.70">
    <property type="match status" value="1"/>
</dbReference>
<organism evidence="3 4">
    <name type="scientific">Trifolium medium</name>
    <dbReference type="NCBI Taxonomy" id="97028"/>
    <lineage>
        <taxon>Eukaryota</taxon>
        <taxon>Viridiplantae</taxon>
        <taxon>Streptophyta</taxon>
        <taxon>Embryophyta</taxon>
        <taxon>Tracheophyta</taxon>
        <taxon>Spermatophyta</taxon>
        <taxon>Magnoliopsida</taxon>
        <taxon>eudicotyledons</taxon>
        <taxon>Gunneridae</taxon>
        <taxon>Pentapetalae</taxon>
        <taxon>rosids</taxon>
        <taxon>fabids</taxon>
        <taxon>Fabales</taxon>
        <taxon>Fabaceae</taxon>
        <taxon>Papilionoideae</taxon>
        <taxon>50 kb inversion clade</taxon>
        <taxon>NPAAA clade</taxon>
        <taxon>Hologalegina</taxon>
        <taxon>IRL clade</taxon>
        <taxon>Trifolieae</taxon>
        <taxon>Trifolium</taxon>
    </lineage>
</organism>
<evidence type="ECO:0000259" key="2">
    <source>
        <dbReference type="PROSITE" id="PS50994"/>
    </source>
</evidence>
<evidence type="ECO:0000256" key="1">
    <source>
        <dbReference type="ARBA" id="ARBA00023268"/>
    </source>
</evidence>
<dbReference type="InterPro" id="IPR041588">
    <property type="entry name" value="Integrase_H2C2"/>
</dbReference>
<dbReference type="FunFam" id="3.10.20.370:FF:000001">
    <property type="entry name" value="Retrovirus-related Pol polyprotein from transposon 17.6-like protein"/>
    <property type="match status" value="1"/>
</dbReference>
<dbReference type="CDD" id="cd01647">
    <property type="entry name" value="RT_LTR"/>
    <property type="match status" value="1"/>
</dbReference>
<dbReference type="EMBL" id="LXQA010001373">
    <property type="protein sequence ID" value="MCH80702.1"/>
    <property type="molecule type" value="Genomic_DNA"/>
</dbReference>
<dbReference type="InterPro" id="IPR043502">
    <property type="entry name" value="DNA/RNA_pol_sf"/>
</dbReference>
<dbReference type="GO" id="GO:0003676">
    <property type="term" value="F:nucleic acid binding"/>
    <property type="evidence" value="ECO:0007669"/>
    <property type="project" value="InterPro"/>
</dbReference>